<dbReference type="Gene3D" id="1.10.287.470">
    <property type="entry name" value="Helix hairpin bin"/>
    <property type="match status" value="1"/>
</dbReference>
<sequence length="399" mass="44229">MSNLSLWLRRILLPVSIIVIAAFIYAWLTQSKAYPEQKSQKPSLPIVEVMEVNVETSALTLASFGVVQPKYKTRLVAEVSGRIVHVEPIFISGGMVSQGDVLARIEASDYQADLALAEAELAKARASLDEEKARGEVAKVEFKDYKQGSAPTLGLRLPQLQREQANVKSAEAVLARAKRNLERTLIRAQFDGLVKTRSIDLGQYVSVGSELGELFNTDIAEVRLPVSFDDMTQLNSIQSPNAPVRLTSTVGQQTFQWQAELVRSEGVIDDENRMLYVVAEINDPYQRAMLDQNRFPLQFGTFVDAEIQGKQVEQLVKLPRHLVRDNQVAVIDAANKIAMRDVNIVKSGTEFIYIQGSLKSGERISLAQFNQLSNGLEVSILGDKADEVQGQGMILQGER</sequence>
<evidence type="ECO:0000256" key="3">
    <source>
        <dbReference type="SAM" id="Phobius"/>
    </source>
</evidence>
<dbReference type="Gene3D" id="2.40.50.100">
    <property type="match status" value="1"/>
</dbReference>
<feature type="coiled-coil region" evidence="2">
    <location>
        <begin position="160"/>
        <end position="187"/>
    </location>
</feature>
<keyword evidence="3" id="KW-0472">Membrane</keyword>
<dbReference type="PANTHER" id="PTHR30469:SF12">
    <property type="entry name" value="MULTIDRUG RESISTANCE PROTEIN MDTA"/>
    <property type="match status" value="1"/>
</dbReference>
<dbReference type="EMBL" id="QYYH01000012">
    <property type="protein sequence ID" value="RJY18945.1"/>
    <property type="molecule type" value="Genomic_DNA"/>
</dbReference>
<evidence type="ECO:0000313" key="4">
    <source>
        <dbReference type="EMBL" id="RJY18945.1"/>
    </source>
</evidence>
<feature type="coiled-coil region" evidence="2">
    <location>
        <begin position="107"/>
        <end position="134"/>
    </location>
</feature>
<dbReference type="OrthoDB" id="5730196at2"/>
<dbReference type="PANTHER" id="PTHR30469">
    <property type="entry name" value="MULTIDRUG RESISTANCE PROTEIN MDTA"/>
    <property type="match status" value="1"/>
</dbReference>
<accession>A0A3A6UIN5</accession>
<comment type="similarity">
    <text evidence="1">Belongs to the membrane fusion protein (MFP) (TC 8.A.1) family.</text>
</comment>
<dbReference type="SUPFAM" id="SSF111369">
    <property type="entry name" value="HlyD-like secretion proteins"/>
    <property type="match status" value="1"/>
</dbReference>
<name>A0A3A6UIN5_9GAMM</name>
<proteinExistence type="inferred from homology"/>
<evidence type="ECO:0000256" key="2">
    <source>
        <dbReference type="SAM" id="Coils"/>
    </source>
</evidence>
<dbReference type="Gene3D" id="2.40.30.170">
    <property type="match status" value="1"/>
</dbReference>
<keyword evidence="3" id="KW-1133">Transmembrane helix</keyword>
<feature type="transmembrane region" description="Helical" evidence="3">
    <location>
        <begin position="7"/>
        <end position="28"/>
    </location>
</feature>
<reference evidence="4 5" key="1">
    <citation type="submission" date="2018-09" db="EMBL/GenBank/DDBJ databases">
        <title>Phylogeny of the Shewanellaceae, and recommendation for two new genera, Pseudoshewanella and Parashewanella.</title>
        <authorList>
            <person name="Wang G."/>
        </authorList>
    </citation>
    <scope>NUCLEOTIDE SEQUENCE [LARGE SCALE GENOMIC DNA]</scope>
    <source>
        <strain evidence="4 5">KCTC 22492</strain>
    </source>
</reference>
<evidence type="ECO:0000313" key="5">
    <source>
        <dbReference type="Proteomes" id="UP000273022"/>
    </source>
</evidence>
<dbReference type="GO" id="GO:1990281">
    <property type="term" value="C:efflux pump complex"/>
    <property type="evidence" value="ECO:0007669"/>
    <property type="project" value="TreeGrafter"/>
</dbReference>
<dbReference type="NCBIfam" id="TIGR01730">
    <property type="entry name" value="RND_mfp"/>
    <property type="match status" value="1"/>
</dbReference>
<dbReference type="AlphaFoldDB" id="A0A3A6UIN5"/>
<dbReference type="GO" id="GO:0015562">
    <property type="term" value="F:efflux transmembrane transporter activity"/>
    <property type="evidence" value="ECO:0007669"/>
    <property type="project" value="TreeGrafter"/>
</dbReference>
<protein>
    <submittedName>
        <fullName evidence="4">Efflux RND transporter periplasmic adaptor subunit</fullName>
    </submittedName>
</protein>
<gene>
    <name evidence="4" type="ORF">D5R81_03135</name>
</gene>
<evidence type="ECO:0000256" key="1">
    <source>
        <dbReference type="ARBA" id="ARBA00009477"/>
    </source>
</evidence>
<keyword evidence="5" id="KW-1185">Reference proteome</keyword>
<dbReference type="InterPro" id="IPR006143">
    <property type="entry name" value="RND_pump_MFP"/>
</dbReference>
<dbReference type="Proteomes" id="UP000273022">
    <property type="component" value="Unassembled WGS sequence"/>
</dbReference>
<keyword evidence="3" id="KW-0812">Transmembrane</keyword>
<keyword evidence="2" id="KW-0175">Coiled coil</keyword>
<organism evidence="4 5">
    <name type="scientific">Parashewanella spongiae</name>
    <dbReference type="NCBI Taxonomy" id="342950"/>
    <lineage>
        <taxon>Bacteria</taxon>
        <taxon>Pseudomonadati</taxon>
        <taxon>Pseudomonadota</taxon>
        <taxon>Gammaproteobacteria</taxon>
        <taxon>Alteromonadales</taxon>
        <taxon>Shewanellaceae</taxon>
        <taxon>Parashewanella</taxon>
    </lineage>
</organism>
<dbReference type="RefSeq" id="WP_121852197.1">
    <property type="nucleotide sequence ID" value="NZ_CP037952.1"/>
</dbReference>
<dbReference type="Gene3D" id="2.40.420.20">
    <property type="match status" value="1"/>
</dbReference>
<comment type="caution">
    <text evidence="4">The sequence shown here is derived from an EMBL/GenBank/DDBJ whole genome shotgun (WGS) entry which is preliminary data.</text>
</comment>